<reference evidence="2" key="1">
    <citation type="journal article" date="2020" name="Cell">
        <title>Large-Scale Comparative Analyses of Tick Genomes Elucidate Their Genetic Diversity and Vector Capacities.</title>
        <authorList>
            <consortium name="Tick Genome and Microbiome Consortium (TIGMIC)"/>
            <person name="Jia N."/>
            <person name="Wang J."/>
            <person name="Shi W."/>
            <person name="Du L."/>
            <person name="Sun Y."/>
            <person name="Zhan W."/>
            <person name="Jiang J.F."/>
            <person name="Wang Q."/>
            <person name="Zhang B."/>
            <person name="Ji P."/>
            <person name="Bell-Sakyi L."/>
            <person name="Cui X.M."/>
            <person name="Yuan T.T."/>
            <person name="Jiang B.G."/>
            <person name="Yang W.F."/>
            <person name="Lam T.T."/>
            <person name="Chang Q.C."/>
            <person name="Ding S.J."/>
            <person name="Wang X.J."/>
            <person name="Zhu J.G."/>
            <person name="Ruan X.D."/>
            <person name="Zhao L."/>
            <person name="Wei J.T."/>
            <person name="Ye R.Z."/>
            <person name="Que T.C."/>
            <person name="Du C.H."/>
            <person name="Zhou Y.H."/>
            <person name="Cheng J.X."/>
            <person name="Dai P.F."/>
            <person name="Guo W.B."/>
            <person name="Han X.H."/>
            <person name="Huang E.J."/>
            <person name="Li L.F."/>
            <person name="Wei W."/>
            <person name="Gao Y.C."/>
            <person name="Liu J.Z."/>
            <person name="Shao H.Z."/>
            <person name="Wang X."/>
            <person name="Wang C.C."/>
            <person name="Yang T.C."/>
            <person name="Huo Q.B."/>
            <person name="Li W."/>
            <person name="Chen H.Y."/>
            <person name="Chen S.E."/>
            <person name="Zhou L.G."/>
            <person name="Ni X.B."/>
            <person name="Tian J.H."/>
            <person name="Sheng Y."/>
            <person name="Liu T."/>
            <person name="Pan Y.S."/>
            <person name="Xia L.Y."/>
            <person name="Li J."/>
            <person name="Zhao F."/>
            <person name="Cao W.C."/>
        </authorList>
    </citation>
    <scope>NUCLEOTIDE SEQUENCE</scope>
    <source>
        <strain evidence="2">Rmic-2018</strain>
    </source>
</reference>
<gene>
    <name evidence="2" type="ORF">HPB51_017347</name>
</gene>
<dbReference type="AlphaFoldDB" id="A0A9J6EHH9"/>
<organism evidence="2 3">
    <name type="scientific">Rhipicephalus microplus</name>
    <name type="common">Cattle tick</name>
    <name type="synonym">Boophilus microplus</name>
    <dbReference type="NCBI Taxonomy" id="6941"/>
    <lineage>
        <taxon>Eukaryota</taxon>
        <taxon>Metazoa</taxon>
        <taxon>Ecdysozoa</taxon>
        <taxon>Arthropoda</taxon>
        <taxon>Chelicerata</taxon>
        <taxon>Arachnida</taxon>
        <taxon>Acari</taxon>
        <taxon>Parasitiformes</taxon>
        <taxon>Ixodida</taxon>
        <taxon>Ixodoidea</taxon>
        <taxon>Ixodidae</taxon>
        <taxon>Rhipicephalinae</taxon>
        <taxon>Rhipicephalus</taxon>
        <taxon>Boophilus</taxon>
    </lineage>
</organism>
<protein>
    <submittedName>
        <fullName evidence="2">Uncharacterized protein</fullName>
    </submittedName>
</protein>
<feature type="compositionally biased region" description="Low complexity" evidence="1">
    <location>
        <begin position="47"/>
        <end position="58"/>
    </location>
</feature>
<name>A0A9J6EHH9_RHIMP</name>
<accession>A0A9J6EHH9</accession>
<comment type="caution">
    <text evidence="2">The sequence shown here is derived from an EMBL/GenBank/DDBJ whole genome shotgun (WGS) entry which is preliminary data.</text>
</comment>
<sequence length="233" mass="24581">MVRKKKAEYRKRRLPPSSDDADGTRKGVPWESGLPSSSADHFLSGLASRSRFQRAASRGTGRRALSAGESVQAAESVHRLRTNQARSRGRRSSRTDSAPVCGDYINAFSTVPGAFPRGAGGVVVQRCLGGLGHAQEPLHFLGPHALSAWRSQCNADAESMAPEAGAPAPPLLLPSAAHTPARTPRRRPLGAHVTATPVGTGRERRVTPGRRPCASAGCSRTSAAAHLFSNEPA</sequence>
<proteinExistence type="predicted"/>
<dbReference type="Proteomes" id="UP000821866">
    <property type="component" value="Chromosome 2"/>
</dbReference>
<feature type="region of interest" description="Disordered" evidence="1">
    <location>
        <begin position="174"/>
        <end position="217"/>
    </location>
</feature>
<feature type="region of interest" description="Disordered" evidence="1">
    <location>
        <begin position="1"/>
        <end position="97"/>
    </location>
</feature>
<keyword evidence="3" id="KW-1185">Reference proteome</keyword>
<reference evidence="2" key="2">
    <citation type="submission" date="2021-09" db="EMBL/GenBank/DDBJ databases">
        <authorList>
            <person name="Jia N."/>
            <person name="Wang J."/>
            <person name="Shi W."/>
            <person name="Du L."/>
            <person name="Sun Y."/>
            <person name="Zhan W."/>
            <person name="Jiang J."/>
            <person name="Wang Q."/>
            <person name="Zhang B."/>
            <person name="Ji P."/>
            <person name="Sakyi L.B."/>
            <person name="Cui X."/>
            <person name="Yuan T."/>
            <person name="Jiang B."/>
            <person name="Yang W."/>
            <person name="Lam T.T.-Y."/>
            <person name="Chang Q."/>
            <person name="Ding S."/>
            <person name="Wang X."/>
            <person name="Zhu J."/>
            <person name="Ruan X."/>
            <person name="Zhao L."/>
            <person name="Wei J."/>
            <person name="Que T."/>
            <person name="Du C."/>
            <person name="Cheng J."/>
            <person name="Dai P."/>
            <person name="Han X."/>
            <person name="Huang E."/>
            <person name="Gao Y."/>
            <person name="Liu J."/>
            <person name="Shao H."/>
            <person name="Ye R."/>
            <person name="Li L."/>
            <person name="Wei W."/>
            <person name="Wang X."/>
            <person name="Wang C."/>
            <person name="Huo Q."/>
            <person name="Li W."/>
            <person name="Guo W."/>
            <person name="Chen H."/>
            <person name="Chen S."/>
            <person name="Zhou L."/>
            <person name="Zhou L."/>
            <person name="Ni X."/>
            <person name="Tian J."/>
            <person name="Zhou Y."/>
            <person name="Sheng Y."/>
            <person name="Liu T."/>
            <person name="Pan Y."/>
            <person name="Xia L."/>
            <person name="Li J."/>
            <person name="Zhao F."/>
            <person name="Cao W."/>
        </authorList>
    </citation>
    <scope>NUCLEOTIDE SEQUENCE</scope>
    <source>
        <strain evidence="2">Rmic-2018</strain>
        <tissue evidence="2">Larvae</tissue>
    </source>
</reference>
<evidence type="ECO:0000313" key="3">
    <source>
        <dbReference type="Proteomes" id="UP000821866"/>
    </source>
</evidence>
<feature type="compositionally biased region" description="Basic residues" evidence="1">
    <location>
        <begin position="1"/>
        <end position="14"/>
    </location>
</feature>
<dbReference type="EMBL" id="JABSTU010000004">
    <property type="protein sequence ID" value="KAH8033897.1"/>
    <property type="molecule type" value="Genomic_DNA"/>
</dbReference>
<evidence type="ECO:0000256" key="1">
    <source>
        <dbReference type="SAM" id="MobiDB-lite"/>
    </source>
</evidence>
<evidence type="ECO:0000313" key="2">
    <source>
        <dbReference type="EMBL" id="KAH8033897.1"/>
    </source>
</evidence>